<feature type="signal peptide" evidence="2">
    <location>
        <begin position="1"/>
        <end position="15"/>
    </location>
</feature>
<feature type="chain" id="PRO_5016051270" evidence="2">
    <location>
        <begin position="16"/>
        <end position="67"/>
    </location>
</feature>
<dbReference type="EMBL" id="QFPN01000002">
    <property type="protein sequence ID" value="PZQ18178.1"/>
    <property type="molecule type" value="Genomic_DNA"/>
</dbReference>
<gene>
    <name evidence="3" type="ORF">DI565_03430</name>
</gene>
<evidence type="ECO:0000256" key="2">
    <source>
        <dbReference type="SAM" id="SignalP"/>
    </source>
</evidence>
<proteinExistence type="predicted"/>
<comment type="caution">
    <text evidence="3">The sequence shown here is derived from an EMBL/GenBank/DDBJ whole genome shotgun (WGS) entry which is preliminary data.</text>
</comment>
<feature type="region of interest" description="Disordered" evidence="1">
    <location>
        <begin position="19"/>
        <end position="67"/>
    </location>
</feature>
<dbReference type="Proteomes" id="UP000249577">
    <property type="component" value="Unassembled WGS sequence"/>
</dbReference>
<name>A0A2W5KRU8_ANCNO</name>
<organism evidence="3 4">
    <name type="scientific">Ancylobacter novellus</name>
    <name type="common">Thiobacillus novellus</name>
    <dbReference type="NCBI Taxonomy" id="921"/>
    <lineage>
        <taxon>Bacteria</taxon>
        <taxon>Pseudomonadati</taxon>
        <taxon>Pseudomonadota</taxon>
        <taxon>Alphaproteobacteria</taxon>
        <taxon>Hyphomicrobiales</taxon>
        <taxon>Xanthobacteraceae</taxon>
        <taxon>Ancylobacter</taxon>
    </lineage>
</organism>
<dbReference type="AlphaFoldDB" id="A0A2W5KRU8"/>
<evidence type="ECO:0000313" key="4">
    <source>
        <dbReference type="Proteomes" id="UP000249577"/>
    </source>
</evidence>
<evidence type="ECO:0000256" key="1">
    <source>
        <dbReference type="SAM" id="MobiDB-lite"/>
    </source>
</evidence>
<accession>A0A2W5KRU8</accession>
<feature type="compositionally biased region" description="Basic and acidic residues" evidence="1">
    <location>
        <begin position="27"/>
        <end position="39"/>
    </location>
</feature>
<evidence type="ECO:0000313" key="3">
    <source>
        <dbReference type="EMBL" id="PZQ18178.1"/>
    </source>
</evidence>
<dbReference type="PROSITE" id="PS51257">
    <property type="entry name" value="PROKAR_LIPOPROTEIN"/>
    <property type="match status" value="1"/>
</dbReference>
<reference evidence="3 4" key="1">
    <citation type="submission" date="2017-08" db="EMBL/GenBank/DDBJ databases">
        <title>Infants hospitalized years apart are colonized by the same room-sourced microbial strains.</title>
        <authorList>
            <person name="Brooks B."/>
            <person name="Olm M.R."/>
            <person name="Firek B.A."/>
            <person name="Baker R."/>
            <person name="Thomas B.C."/>
            <person name="Morowitz M.J."/>
            <person name="Banfield J.F."/>
        </authorList>
    </citation>
    <scope>NUCLEOTIDE SEQUENCE [LARGE SCALE GENOMIC DNA]</scope>
    <source>
        <strain evidence="3">S2_005_003_R2_43</strain>
    </source>
</reference>
<feature type="compositionally biased region" description="Pro residues" evidence="1">
    <location>
        <begin position="42"/>
        <end position="51"/>
    </location>
</feature>
<keyword evidence="2" id="KW-0732">Signal</keyword>
<protein>
    <submittedName>
        <fullName evidence="3">Uncharacterized protein</fullName>
    </submittedName>
</protein>
<sequence>MARAALALSVVGALAGCDTLSNMNPFNEKETPLPGERRPVPRVAPPPPDNVPQPLSALPTPVVADLA</sequence>